<dbReference type="SUPFAM" id="SSF55347">
    <property type="entry name" value="Glyceraldehyde-3-phosphate dehydrogenase-like, C-terminal domain"/>
    <property type="match status" value="1"/>
</dbReference>
<protein>
    <submittedName>
        <fullName evidence="3">Oxidoreductase domain protein</fullName>
    </submittedName>
</protein>
<dbReference type="Proteomes" id="UP000001219">
    <property type="component" value="Chromosome"/>
</dbReference>
<feature type="domain" description="Gfo/Idh/MocA-like oxidoreductase N-terminal" evidence="1">
    <location>
        <begin position="2"/>
        <end position="118"/>
    </location>
</feature>
<dbReference type="RefSeq" id="WP_012835851.1">
    <property type="nucleotide sequence ID" value="NC_013441.1"/>
</dbReference>
<reference evidence="4" key="1">
    <citation type="submission" date="2009-10" db="EMBL/GenBank/DDBJ databases">
        <title>The complete chromosome of Gordonia bronchialis DSM 43247.</title>
        <authorList>
            <consortium name="US DOE Joint Genome Institute (JGI-PGF)"/>
            <person name="Lucas S."/>
            <person name="Copeland A."/>
            <person name="Lapidus A."/>
            <person name="Glavina del Rio T."/>
            <person name="Dalin E."/>
            <person name="Tice H."/>
            <person name="Bruce D."/>
            <person name="Goodwin L."/>
            <person name="Pitluck S."/>
            <person name="Kyrpides N."/>
            <person name="Mavromatis K."/>
            <person name="Ivanova N."/>
            <person name="Ovchinnikova G."/>
            <person name="Saunders E."/>
            <person name="Brettin T."/>
            <person name="Detter J.C."/>
            <person name="Han C."/>
            <person name="Larimer F."/>
            <person name="Land M."/>
            <person name="Hauser L."/>
            <person name="Markowitz V."/>
            <person name="Cheng J.-F."/>
            <person name="Hugenholtz P."/>
            <person name="Woyke T."/>
            <person name="Wu D."/>
            <person name="Jando M."/>
            <person name="Schneider S."/>
            <person name="Goeker M."/>
            <person name="Klenk H.-P."/>
            <person name="Eisen J.A."/>
        </authorList>
    </citation>
    <scope>NUCLEOTIDE SEQUENCE [LARGE SCALE GENOMIC DNA]</scope>
    <source>
        <strain evidence="4">ATCC 25592 / DSM 43247 / BCRC 13721 / JCM 3198 / KCTC 3076 / NBRC 16047 / NCTC 10667</strain>
    </source>
</reference>
<sequence>MIRMATIGTSTITRNFLDAATSVPEVSATTAYSRDPDRAAAFAAETGLAASVADLDALLSSSEIDAVYVASPNAIHGAQALQAIRYGKHVLVEKPAVPTVSEFVALTDAAAHHDVVVLEAMRNVHDPAMAALRALLPEIGMVRRASLAYCQRSARYDKVLAGERVNIFDPALAGGALYDLGVYTIAAMVELFGEPDRVTATTVPIAGGADGAGAALATFAGSVVDLSYSKITASDRRNEIQGELATITFEHVAQPRYATVTWHDGTRTEHTFDGPANNMVHEIRRFAALIAGDADPAVDTARTLAVLRTVESIRASAAHRPK</sequence>
<dbReference type="PANTHER" id="PTHR43054:SF1">
    <property type="entry name" value="SCYLLO-INOSITOL 2-DEHYDROGENASE (NADP(+)) IOLU"/>
    <property type="match status" value="1"/>
</dbReference>
<dbReference type="AlphaFoldDB" id="D0L592"/>
<dbReference type="eggNOG" id="COG0673">
    <property type="taxonomic scope" value="Bacteria"/>
</dbReference>
<dbReference type="EMBL" id="CP001802">
    <property type="protein sequence ID" value="ACY23350.1"/>
    <property type="molecule type" value="Genomic_DNA"/>
</dbReference>
<dbReference type="InterPro" id="IPR036291">
    <property type="entry name" value="NAD(P)-bd_dom_sf"/>
</dbReference>
<dbReference type="InterPro" id="IPR055170">
    <property type="entry name" value="GFO_IDH_MocA-like_dom"/>
</dbReference>
<feature type="domain" description="GFO/IDH/MocA-like oxidoreductase" evidence="2">
    <location>
        <begin position="138"/>
        <end position="247"/>
    </location>
</feature>
<keyword evidence="4" id="KW-1185">Reference proteome</keyword>
<dbReference type="OrthoDB" id="179913at2"/>
<dbReference type="STRING" id="526226.Gbro_4196"/>
<gene>
    <name evidence="3" type="ordered locus">Gbro_4196</name>
</gene>
<dbReference type="Gene3D" id="3.30.360.10">
    <property type="entry name" value="Dihydrodipicolinate Reductase, domain 2"/>
    <property type="match status" value="1"/>
</dbReference>
<dbReference type="SUPFAM" id="SSF51735">
    <property type="entry name" value="NAD(P)-binding Rossmann-fold domains"/>
    <property type="match status" value="1"/>
</dbReference>
<dbReference type="HOGENOM" id="CLU_023194_7_0_11"/>
<dbReference type="GO" id="GO:0000166">
    <property type="term" value="F:nucleotide binding"/>
    <property type="evidence" value="ECO:0007669"/>
    <property type="project" value="InterPro"/>
</dbReference>
<evidence type="ECO:0000259" key="1">
    <source>
        <dbReference type="Pfam" id="PF01408"/>
    </source>
</evidence>
<dbReference type="InterPro" id="IPR000683">
    <property type="entry name" value="Gfo/Idh/MocA-like_OxRdtase_N"/>
</dbReference>
<proteinExistence type="predicted"/>
<dbReference type="Gene3D" id="3.40.50.720">
    <property type="entry name" value="NAD(P)-binding Rossmann-like Domain"/>
    <property type="match status" value="1"/>
</dbReference>
<evidence type="ECO:0000313" key="4">
    <source>
        <dbReference type="Proteomes" id="UP000001219"/>
    </source>
</evidence>
<name>D0L592_GORB4</name>
<reference evidence="3 4" key="2">
    <citation type="journal article" date="2010" name="Stand. Genomic Sci.">
        <title>Complete genome sequence of Gordonia bronchialis type strain (3410).</title>
        <authorList>
            <person name="Ivanova N."/>
            <person name="Sikorski J."/>
            <person name="Jando M."/>
            <person name="Lapidus A."/>
            <person name="Nolan M."/>
            <person name="Lucas S."/>
            <person name="Del Rio T.G."/>
            <person name="Tice H."/>
            <person name="Copeland A."/>
            <person name="Cheng J.F."/>
            <person name="Chen F."/>
            <person name="Bruce D."/>
            <person name="Goodwin L."/>
            <person name="Pitluck S."/>
            <person name="Mavromatis K."/>
            <person name="Ovchinnikova G."/>
            <person name="Pati A."/>
            <person name="Chen A."/>
            <person name="Palaniappan K."/>
            <person name="Land M."/>
            <person name="Hauser L."/>
            <person name="Chang Y.J."/>
            <person name="Jeffries C.D."/>
            <person name="Chain P."/>
            <person name="Saunders E."/>
            <person name="Han C."/>
            <person name="Detter J.C."/>
            <person name="Brettin T."/>
            <person name="Rohde M."/>
            <person name="Goker M."/>
            <person name="Bristow J."/>
            <person name="Eisen J.A."/>
            <person name="Markowitz V."/>
            <person name="Hugenholtz P."/>
            <person name="Klenk H.P."/>
            <person name="Kyrpides N.C."/>
        </authorList>
    </citation>
    <scope>NUCLEOTIDE SEQUENCE [LARGE SCALE GENOMIC DNA]</scope>
    <source>
        <strain evidence="4">ATCC 25592 / DSM 43247 / BCRC 13721 / JCM 3198 / KCTC 3076 / NBRC 16047 / NCTC 10667</strain>
    </source>
</reference>
<dbReference type="Pfam" id="PF22725">
    <property type="entry name" value="GFO_IDH_MocA_C3"/>
    <property type="match status" value="1"/>
</dbReference>
<dbReference type="KEGG" id="gbr:Gbro_4196"/>
<dbReference type="Pfam" id="PF01408">
    <property type="entry name" value="GFO_IDH_MocA"/>
    <property type="match status" value="1"/>
</dbReference>
<organism evidence="3 4">
    <name type="scientific">Gordonia bronchialis (strain ATCC 25592 / DSM 43247 / BCRC 13721 / JCM 3198 / KCTC 3076 / NBRC 16047 / NCTC 10667)</name>
    <name type="common">Rhodococcus bronchialis</name>
    <dbReference type="NCBI Taxonomy" id="526226"/>
    <lineage>
        <taxon>Bacteria</taxon>
        <taxon>Bacillati</taxon>
        <taxon>Actinomycetota</taxon>
        <taxon>Actinomycetes</taxon>
        <taxon>Mycobacteriales</taxon>
        <taxon>Gordoniaceae</taxon>
        <taxon>Gordonia</taxon>
    </lineage>
</organism>
<dbReference type="PANTHER" id="PTHR43054">
    <property type="match status" value="1"/>
</dbReference>
<accession>D0L592</accession>
<evidence type="ECO:0000259" key="2">
    <source>
        <dbReference type="Pfam" id="PF22725"/>
    </source>
</evidence>
<evidence type="ECO:0000313" key="3">
    <source>
        <dbReference type="EMBL" id="ACY23350.1"/>
    </source>
</evidence>